<comment type="similarity">
    <text evidence="1">Belongs to the ribosome association toxin RatA family.</text>
</comment>
<dbReference type="InterPro" id="IPR047137">
    <property type="entry name" value="ORF3"/>
</dbReference>
<feature type="region of interest" description="Disordered" evidence="2">
    <location>
        <begin position="1"/>
        <end position="35"/>
    </location>
</feature>
<reference evidence="4 5" key="1">
    <citation type="journal article" date="2014" name="Genome Announc.">
        <title>Genome Sequence and Methylome of Soil Bacterium Gemmatirosa kalamazoonensis KBS708T, a Member of the Rarely Cultivated Gemmatimonadetes Phylum.</title>
        <authorList>
            <person name="Debruyn J.M."/>
            <person name="Radosevich M."/>
            <person name="Wommack K.E."/>
            <person name="Polson S.W."/>
            <person name="Hauser L.J."/>
            <person name="Fawaz M.N."/>
            <person name="Korlach J."/>
            <person name="Tsai Y.C."/>
        </authorList>
    </citation>
    <scope>NUCLEOTIDE SEQUENCE [LARGE SCALE GENOMIC DNA]</scope>
    <source>
        <strain evidence="4 5">KBS708</strain>
    </source>
</reference>
<dbReference type="KEGG" id="gba:J421_4094"/>
<dbReference type="RefSeq" id="WP_025413075.1">
    <property type="nucleotide sequence ID" value="NZ_CP007128.1"/>
</dbReference>
<dbReference type="OrthoDB" id="9797595at2"/>
<dbReference type="PANTHER" id="PTHR33824:SF7">
    <property type="entry name" value="POLYKETIDE CYCLASE_DEHYDRASE AND LIPID TRANSPORT SUPERFAMILY PROTEIN"/>
    <property type="match status" value="1"/>
</dbReference>
<feature type="compositionally biased region" description="Basic and acidic residues" evidence="2">
    <location>
        <begin position="22"/>
        <end position="35"/>
    </location>
</feature>
<dbReference type="CDD" id="cd07817">
    <property type="entry name" value="SRPBCC_8"/>
    <property type="match status" value="1"/>
</dbReference>
<evidence type="ECO:0000313" key="5">
    <source>
        <dbReference type="Proteomes" id="UP000019151"/>
    </source>
</evidence>
<feature type="region of interest" description="Disordered" evidence="2">
    <location>
        <begin position="329"/>
        <end position="350"/>
    </location>
</feature>
<dbReference type="eggNOG" id="COG5637">
    <property type="taxonomic scope" value="Bacteria"/>
</dbReference>
<keyword evidence="5" id="KW-1185">Reference proteome</keyword>
<evidence type="ECO:0000256" key="2">
    <source>
        <dbReference type="SAM" id="MobiDB-lite"/>
    </source>
</evidence>
<protein>
    <submittedName>
        <fullName evidence="4">Cyclase/dehydrase</fullName>
    </submittedName>
</protein>
<sequence length="350" mass="38141">MGTGLDGSTTTTGTGDGLAWRRRADGGERPATRTENARYQRLADADRGTGGESLSDFLGYFSIGLGLAESLMPGVMARVIGIDHEDETNRNTLRLMGLREITNGLAVLGKQQPEKAMWSRVAGDALDLALLGKALTNPKNSRGRTLFATANVLAVSALDVMAARQLSKQPKTEANAGADAGIIHTKRSITVGKPVAEVYAYWRDFANLPRFMRHLESVTVLDDRRSHWVAKAPAGQRVEWDAELTEDRPNELIAWRSIEGSGIWNAGTVRFQPAPGGRGTEVRVDLSYDPPLGKLGSKVAMLWREEPGQQVQDDLRHFKQVMEIGEILVSDATKQRGPHPAAPDDKPVEL</sequence>
<dbReference type="EMBL" id="CP007128">
    <property type="protein sequence ID" value="AHG91631.1"/>
    <property type="molecule type" value="Genomic_DNA"/>
</dbReference>
<gene>
    <name evidence="4" type="ORF">J421_4094</name>
</gene>
<dbReference type="SUPFAM" id="SSF55961">
    <property type="entry name" value="Bet v1-like"/>
    <property type="match status" value="1"/>
</dbReference>
<dbReference type="InParanoid" id="W0RLI0"/>
<dbReference type="PATRIC" id="fig|861299.3.peg.4149"/>
<dbReference type="STRING" id="861299.J421_4094"/>
<dbReference type="InterPro" id="IPR005031">
    <property type="entry name" value="COQ10_START"/>
</dbReference>
<evidence type="ECO:0000313" key="4">
    <source>
        <dbReference type="EMBL" id="AHG91631.1"/>
    </source>
</evidence>
<dbReference type="PANTHER" id="PTHR33824">
    <property type="entry name" value="POLYKETIDE CYCLASE/DEHYDRASE AND LIPID TRANSPORT SUPERFAMILY PROTEIN"/>
    <property type="match status" value="1"/>
</dbReference>
<evidence type="ECO:0000256" key="1">
    <source>
        <dbReference type="ARBA" id="ARBA00008918"/>
    </source>
</evidence>
<feature type="domain" description="Coenzyme Q-binding protein COQ10 START" evidence="3">
    <location>
        <begin position="191"/>
        <end position="293"/>
    </location>
</feature>
<evidence type="ECO:0000259" key="3">
    <source>
        <dbReference type="Pfam" id="PF03364"/>
    </source>
</evidence>
<dbReference type="Gene3D" id="3.30.530.20">
    <property type="match status" value="1"/>
</dbReference>
<dbReference type="Pfam" id="PF03364">
    <property type="entry name" value="Polyketide_cyc"/>
    <property type="match status" value="1"/>
</dbReference>
<organism evidence="4 5">
    <name type="scientific">Gemmatirosa kalamazoonensis</name>
    <dbReference type="NCBI Taxonomy" id="861299"/>
    <lineage>
        <taxon>Bacteria</taxon>
        <taxon>Pseudomonadati</taxon>
        <taxon>Gemmatimonadota</taxon>
        <taxon>Gemmatimonadia</taxon>
        <taxon>Gemmatimonadales</taxon>
        <taxon>Gemmatimonadaceae</taxon>
        <taxon>Gemmatirosa</taxon>
    </lineage>
</organism>
<dbReference type="AlphaFoldDB" id="W0RLI0"/>
<dbReference type="HOGENOM" id="CLU_068026_0_0_0"/>
<dbReference type="InterPro" id="IPR023393">
    <property type="entry name" value="START-like_dom_sf"/>
</dbReference>
<feature type="compositionally biased region" description="Low complexity" evidence="2">
    <location>
        <begin position="1"/>
        <end position="13"/>
    </location>
</feature>
<name>W0RLI0_9BACT</name>
<dbReference type="Proteomes" id="UP000019151">
    <property type="component" value="Chromosome"/>
</dbReference>
<proteinExistence type="inferred from homology"/>
<accession>W0RLI0</accession>